<organism evidence="2 3">
    <name type="scientific">Pseudonocardia kunmingensis</name>
    <dbReference type="NCBI Taxonomy" id="630975"/>
    <lineage>
        <taxon>Bacteria</taxon>
        <taxon>Bacillati</taxon>
        <taxon>Actinomycetota</taxon>
        <taxon>Actinomycetes</taxon>
        <taxon>Pseudonocardiales</taxon>
        <taxon>Pseudonocardiaceae</taxon>
        <taxon>Pseudonocardia</taxon>
    </lineage>
</organism>
<evidence type="ECO:0000256" key="1">
    <source>
        <dbReference type="SAM" id="Phobius"/>
    </source>
</evidence>
<dbReference type="Proteomes" id="UP000315677">
    <property type="component" value="Unassembled WGS sequence"/>
</dbReference>
<name>A0A543DL61_9PSEU</name>
<keyword evidence="1" id="KW-0472">Membrane</keyword>
<evidence type="ECO:0000313" key="3">
    <source>
        <dbReference type="Proteomes" id="UP000315677"/>
    </source>
</evidence>
<dbReference type="AlphaFoldDB" id="A0A543DL61"/>
<sequence>MRSRQEIVGQIEATVSGGAGDQVDALYGAPWHTAALVNGVIALLAVLVGGVLLAAHSRRTGTASWIKALALGGAVLGALGMLVAGGMYLDLFAAQPQLPTAPALGGG</sequence>
<evidence type="ECO:0008006" key="4">
    <source>
        <dbReference type="Google" id="ProtNLM"/>
    </source>
</evidence>
<reference evidence="2 3" key="1">
    <citation type="submission" date="2019-06" db="EMBL/GenBank/DDBJ databases">
        <title>Sequencing the genomes of 1000 actinobacteria strains.</title>
        <authorList>
            <person name="Klenk H.-P."/>
        </authorList>
    </citation>
    <scope>NUCLEOTIDE SEQUENCE [LARGE SCALE GENOMIC DNA]</scope>
    <source>
        <strain evidence="2 3">DSM 45301</strain>
    </source>
</reference>
<keyword evidence="3" id="KW-1185">Reference proteome</keyword>
<proteinExistence type="predicted"/>
<protein>
    <recommendedName>
        <fullName evidence="4">TrbC/VIRB2 family protein</fullName>
    </recommendedName>
</protein>
<evidence type="ECO:0000313" key="2">
    <source>
        <dbReference type="EMBL" id="TQM10042.1"/>
    </source>
</evidence>
<keyword evidence="1" id="KW-1133">Transmembrane helix</keyword>
<gene>
    <name evidence="2" type="ORF">FB558_5823</name>
</gene>
<comment type="caution">
    <text evidence="2">The sequence shown here is derived from an EMBL/GenBank/DDBJ whole genome shotgun (WGS) entry which is preliminary data.</text>
</comment>
<keyword evidence="1" id="KW-0812">Transmembrane</keyword>
<accession>A0A543DL61</accession>
<feature type="transmembrane region" description="Helical" evidence="1">
    <location>
        <begin position="35"/>
        <end position="56"/>
    </location>
</feature>
<dbReference type="EMBL" id="VFPA01000003">
    <property type="protein sequence ID" value="TQM10042.1"/>
    <property type="molecule type" value="Genomic_DNA"/>
</dbReference>
<feature type="transmembrane region" description="Helical" evidence="1">
    <location>
        <begin position="68"/>
        <end position="89"/>
    </location>
</feature>